<dbReference type="PROSITE" id="PS51192">
    <property type="entry name" value="HELICASE_ATP_BIND_1"/>
    <property type="match status" value="1"/>
</dbReference>
<dbReference type="PANTHER" id="PTHR13710">
    <property type="entry name" value="DNA HELICASE RECQ FAMILY MEMBER"/>
    <property type="match status" value="1"/>
</dbReference>
<dbReference type="AlphaFoldDB" id="A0A2N5VUE7"/>
<feature type="coiled-coil region" evidence="8">
    <location>
        <begin position="612"/>
        <end position="660"/>
    </location>
</feature>
<organism evidence="12 13">
    <name type="scientific">Puccinia coronata f. sp. avenae</name>
    <dbReference type="NCBI Taxonomy" id="200324"/>
    <lineage>
        <taxon>Eukaryota</taxon>
        <taxon>Fungi</taxon>
        <taxon>Dikarya</taxon>
        <taxon>Basidiomycota</taxon>
        <taxon>Pucciniomycotina</taxon>
        <taxon>Pucciniomycetes</taxon>
        <taxon>Pucciniales</taxon>
        <taxon>Pucciniaceae</taxon>
        <taxon>Puccinia</taxon>
    </lineage>
</organism>
<dbReference type="InterPro" id="IPR001650">
    <property type="entry name" value="Helicase_C-like"/>
</dbReference>
<feature type="domain" description="Helicase C-terminal" evidence="11">
    <location>
        <begin position="274"/>
        <end position="430"/>
    </location>
</feature>
<evidence type="ECO:0000313" key="12">
    <source>
        <dbReference type="EMBL" id="PLW53613.1"/>
    </source>
</evidence>
<evidence type="ECO:0000256" key="8">
    <source>
        <dbReference type="SAM" id="Coils"/>
    </source>
</evidence>
<evidence type="ECO:0000259" key="10">
    <source>
        <dbReference type="PROSITE" id="PS51192"/>
    </source>
</evidence>
<comment type="caution">
    <text evidence="12">The sequence shown here is derived from an EMBL/GenBank/DDBJ whole genome shotgun (WGS) entry which is preliminary data.</text>
</comment>
<dbReference type="Pfam" id="PF00270">
    <property type="entry name" value="DEAD"/>
    <property type="match status" value="1"/>
</dbReference>
<dbReference type="EMBL" id="PGCJ01000059">
    <property type="protein sequence ID" value="PLW53613.1"/>
    <property type="molecule type" value="Genomic_DNA"/>
</dbReference>
<evidence type="ECO:0000313" key="13">
    <source>
        <dbReference type="Proteomes" id="UP000235388"/>
    </source>
</evidence>
<evidence type="ECO:0000256" key="4">
    <source>
        <dbReference type="ARBA" id="ARBA00023125"/>
    </source>
</evidence>
<evidence type="ECO:0000256" key="7">
    <source>
        <dbReference type="ARBA" id="ARBA00034808"/>
    </source>
</evidence>
<dbReference type="Proteomes" id="UP000235388">
    <property type="component" value="Unassembled WGS sequence"/>
</dbReference>
<protein>
    <recommendedName>
        <fullName evidence="7">DNA 3'-5' helicase</fullName>
        <ecNumber evidence="7">5.6.2.4</ecNumber>
    </recommendedName>
</protein>
<name>A0A2N5VUE7_9BASI</name>
<feature type="region of interest" description="Disordered" evidence="9">
    <location>
        <begin position="715"/>
        <end position="762"/>
    </location>
</feature>
<dbReference type="EC" id="5.6.2.4" evidence="7"/>
<dbReference type="PANTHER" id="PTHR13710:SF105">
    <property type="entry name" value="ATP-DEPENDENT DNA HELICASE Q1"/>
    <property type="match status" value="1"/>
</dbReference>
<sequence length="826" mass="93391">MTIERQKPKSIMLPPKVLEMNDEELDQHITNTSIAFYHDQPKSLQVKTVSVLARGENCFLRAGTGYGKTRISEMFLNLFAGHNQAVVLVLNTLDSLGDDQVREKALVNINAINLNKMTLNFATVLKIKKGYYRFIYLSPEVFLNSSLFTEMYFSSEFQNVLALIVVDEAHMIYLWGLVASKQSKSISSFDRYQDRATFRPSYGCMATRLMATKNAPLLLLSATCRPIAVEAIRKNLWLQPEELIIVNGELTRPEIRLIRISMLATLKSCDDLLRLYAPYVKVPAEKTVPTIIYSGTRNATMQVLKVVNEARGTIKHEYDPQSNFIRRYHSCTGEEDQTANMEDYSNNVYPIMSATMALGLGQNLKRVRCVVHMGRGDPSSIVQMVGRCGRDGNTGLGLLFMEPKRPLGKNSINEFQDGFQDEDDRMDALAVTPVCLRIALTVDNQMGYIPLSVDDCNYKTERAREVECGFSVCKCSNCEPEAAKDILEIFQQMSIENFDQMLDAPQTIPKDLSIVPICFNVFYQDIFGSSPYFEASDFFNIDRAQALVGSLDQIGGEGPHNLRIMEKVIGGEWFSGQLISLSKGIQDWYGGDYFQTVLEERRAHEQFIVSEEKRLREEIQFESEEVQLLNAVMAAENKRHKKEEADKSRAKRAHEKAIEKALAASIKKRKAEDTARAKEVENTLALELKKKKESDVAEVKAADRKLAAIRHREEMDKAAEEKKVDRERRAKASNEERAAAAARKAEEARQRKETKDNNKRKALVNRQNMVTQKARKLATRMNTDMVLAEFNNSLTINPADEARHSLMEGVDSAPKMLDPSGLDPDC</sequence>
<feature type="compositionally biased region" description="Basic and acidic residues" evidence="9">
    <location>
        <begin position="715"/>
        <end position="759"/>
    </location>
</feature>
<comment type="similarity">
    <text evidence="1">Belongs to the helicase family. RecQ subfamily.</text>
</comment>
<evidence type="ECO:0000256" key="9">
    <source>
        <dbReference type="SAM" id="MobiDB-lite"/>
    </source>
</evidence>
<dbReference type="GO" id="GO:0003677">
    <property type="term" value="F:DNA binding"/>
    <property type="evidence" value="ECO:0007669"/>
    <property type="project" value="UniProtKB-KW"/>
</dbReference>
<accession>A0A2N5VUE7</accession>
<dbReference type="GO" id="GO:0000724">
    <property type="term" value="P:double-strand break repair via homologous recombination"/>
    <property type="evidence" value="ECO:0007669"/>
    <property type="project" value="TreeGrafter"/>
</dbReference>
<dbReference type="GO" id="GO:0005694">
    <property type="term" value="C:chromosome"/>
    <property type="evidence" value="ECO:0007669"/>
    <property type="project" value="TreeGrafter"/>
</dbReference>
<dbReference type="PROSITE" id="PS51194">
    <property type="entry name" value="HELICASE_CTER"/>
    <property type="match status" value="1"/>
</dbReference>
<dbReference type="GO" id="GO:0009378">
    <property type="term" value="F:four-way junction helicase activity"/>
    <property type="evidence" value="ECO:0007669"/>
    <property type="project" value="TreeGrafter"/>
</dbReference>
<keyword evidence="2" id="KW-0547">Nucleotide-binding</keyword>
<gene>
    <name evidence="12" type="ORF">PCANC_06691</name>
</gene>
<dbReference type="STRING" id="200324.A0A2N5VUE7"/>
<proteinExistence type="inferred from homology"/>
<dbReference type="InterPro" id="IPR014001">
    <property type="entry name" value="Helicase_ATP-bd"/>
</dbReference>
<evidence type="ECO:0000256" key="3">
    <source>
        <dbReference type="ARBA" id="ARBA00022840"/>
    </source>
</evidence>
<dbReference type="SMART" id="SM00487">
    <property type="entry name" value="DEXDc"/>
    <property type="match status" value="1"/>
</dbReference>
<dbReference type="InterPro" id="IPR011545">
    <property type="entry name" value="DEAD/DEAH_box_helicase_dom"/>
</dbReference>
<comment type="catalytic activity">
    <reaction evidence="6">
        <text>Couples ATP hydrolysis with the unwinding of duplex DNA by translocating in the 3'-5' direction.</text>
        <dbReference type="EC" id="5.6.2.4"/>
    </reaction>
</comment>
<dbReference type="GO" id="GO:0043138">
    <property type="term" value="F:3'-5' DNA helicase activity"/>
    <property type="evidence" value="ECO:0007669"/>
    <property type="project" value="UniProtKB-EC"/>
</dbReference>
<evidence type="ECO:0000256" key="5">
    <source>
        <dbReference type="ARBA" id="ARBA00023235"/>
    </source>
</evidence>
<feature type="region of interest" description="Disordered" evidence="9">
    <location>
        <begin position="806"/>
        <end position="826"/>
    </location>
</feature>
<dbReference type="SUPFAM" id="SSF52540">
    <property type="entry name" value="P-loop containing nucleoside triphosphate hydrolases"/>
    <property type="match status" value="1"/>
</dbReference>
<keyword evidence="4" id="KW-0238">DNA-binding</keyword>
<keyword evidence="5" id="KW-0413">Isomerase</keyword>
<dbReference type="Pfam" id="PF00271">
    <property type="entry name" value="Helicase_C"/>
    <property type="match status" value="1"/>
</dbReference>
<reference evidence="12 13" key="1">
    <citation type="submission" date="2017-11" db="EMBL/GenBank/DDBJ databases">
        <title>De novo assembly and phasing of dikaryotic genomes from two isolates of Puccinia coronata f. sp. avenae, the causal agent of oat crown rust.</title>
        <authorList>
            <person name="Miller M.E."/>
            <person name="Zhang Y."/>
            <person name="Omidvar V."/>
            <person name="Sperschneider J."/>
            <person name="Schwessinger B."/>
            <person name="Raley C."/>
            <person name="Palmer J.M."/>
            <person name="Garnica D."/>
            <person name="Upadhyaya N."/>
            <person name="Rathjen J."/>
            <person name="Taylor J.M."/>
            <person name="Park R.F."/>
            <person name="Dodds P.N."/>
            <person name="Hirsch C.D."/>
            <person name="Kianian S.F."/>
            <person name="Figueroa M."/>
        </authorList>
    </citation>
    <scope>NUCLEOTIDE SEQUENCE [LARGE SCALE GENOMIC DNA]</scope>
    <source>
        <strain evidence="12">12NC29</strain>
    </source>
</reference>
<dbReference type="Gene3D" id="3.40.50.300">
    <property type="entry name" value="P-loop containing nucleotide triphosphate hydrolases"/>
    <property type="match status" value="2"/>
</dbReference>
<dbReference type="SMART" id="SM00490">
    <property type="entry name" value="HELICc"/>
    <property type="match status" value="1"/>
</dbReference>
<evidence type="ECO:0000256" key="6">
    <source>
        <dbReference type="ARBA" id="ARBA00034617"/>
    </source>
</evidence>
<evidence type="ECO:0000259" key="11">
    <source>
        <dbReference type="PROSITE" id="PS51194"/>
    </source>
</evidence>
<dbReference type="GO" id="GO:0005524">
    <property type="term" value="F:ATP binding"/>
    <property type="evidence" value="ECO:0007669"/>
    <property type="project" value="UniProtKB-KW"/>
</dbReference>
<dbReference type="InterPro" id="IPR027417">
    <property type="entry name" value="P-loop_NTPase"/>
</dbReference>
<feature type="domain" description="Helicase ATP-binding" evidence="10">
    <location>
        <begin position="49"/>
        <end position="242"/>
    </location>
</feature>
<keyword evidence="13" id="KW-1185">Reference proteome</keyword>
<dbReference type="OrthoDB" id="5409596at2759"/>
<evidence type="ECO:0000256" key="2">
    <source>
        <dbReference type="ARBA" id="ARBA00022741"/>
    </source>
</evidence>
<keyword evidence="8" id="KW-0175">Coiled coil</keyword>
<evidence type="ECO:0000256" key="1">
    <source>
        <dbReference type="ARBA" id="ARBA00005446"/>
    </source>
</evidence>
<dbReference type="GO" id="GO:0005737">
    <property type="term" value="C:cytoplasm"/>
    <property type="evidence" value="ECO:0007669"/>
    <property type="project" value="TreeGrafter"/>
</dbReference>
<keyword evidence="3" id="KW-0067">ATP-binding</keyword>